<evidence type="ECO:0000256" key="1">
    <source>
        <dbReference type="SAM" id="MobiDB-lite"/>
    </source>
</evidence>
<evidence type="ECO:0000313" key="2">
    <source>
        <dbReference type="EMBL" id="OLP90257.1"/>
    </source>
</evidence>
<dbReference type="EMBL" id="LSRX01000721">
    <property type="protein sequence ID" value="OLP90257.1"/>
    <property type="molecule type" value="Genomic_DNA"/>
</dbReference>
<name>A0A1Q9D574_SYMMI</name>
<evidence type="ECO:0000313" key="3">
    <source>
        <dbReference type="Proteomes" id="UP000186817"/>
    </source>
</evidence>
<dbReference type="AlphaFoldDB" id="A0A1Q9D574"/>
<gene>
    <name evidence="2" type="ORF">AK812_SmicGene28179</name>
</gene>
<reference evidence="2 3" key="1">
    <citation type="submission" date="2016-02" db="EMBL/GenBank/DDBJ databases">
        <title>Genome analysis of coral dinoflagellate symbionts highlights evolutionary adaptations to a symbiotic lifestyle.</title>
        <authorList>
            <person name="Aranda M."/>
            <person name="Li Y."/>
            <person name="Liew Y.J."/>
            <person name="Baumgarten S."/>
            <person name="Simakov O."/>
            <person name="Wilson M."/>
            <person name="Piel J."/>
            <person name="Ashoor H."/>
            <person name="Bougouffa S."/>
            <person name="Bajic V.B."/>
            <person name="Ryu T."/>
            <person name="Ravasi T."/>
            <person name="Bayer T."/>
            <person name="Micklem G."/>
            <person name="Kim H."/>
            <person name="Bhak J."/>
            <person name="Lajeunesse T.C."/>
            <person name="Voolstra C.R."/>
        </authorList>
    </citation>
    <scope>NUCLEOTIDE SEQUENCE [LARGE SCALE GENOMIC DNA]</scope>
    <source>
        <strain evidence="2 3">CCMP2467</strain>
    </source>
</reference>
<protein>
    <submittedName>
        <fullName evidence="2">Uncharacterized protein</fullName>
    </submittedName>
</protein>
<accession>A0A1Q9D574</accession>
<organism evidence="2 3">
    <name type="scientific">Symbiodinium microadriaticum</name>
    <name type="common">Dinoflagellate</name>
    <name type="synonym">Zooxanthella microadriatica</name>
    <dbReference type="NCBI Taxonomy" id="2951"/>
    <lineage>
        <taxon>Eukaryota</taxon>
        <taxon>Sar</taxon>
        <taxon>Alveolata</taxon>
        <taxon>Dinophyceae</taxon>
        <taxon>Suessiales</taxon>
        <taxon>Symbiodiniaceae</taxon>
        <taxon>Symbiodinium</taxon>
    </lineage>
</organism>
<comment type="caution">
    <text evidence="2">The sequence shown here is derived from an EMBL/GenBank/DDBJ whole genome shotgun (WGS) entry which is preliminary data.</text>
</comment>
<proteinExistence type="predicted"/>
<feature type="region of interest" description="Disordered" evidence="1">
    <location>
        <begin position="867"/>
        <end position="904"/>
    </location>
</feature>
<dbReference type="Proteomes" id="UP000186817">
    <property type="component" value="Unassembled WGS sequence"/>
</dbReference>
<sequence>MASLSAAMNFEHGDGDEDYLLNGNESYATNHRHFQELQRLSAFQQVTTKVPPSYDGRSSWFAYEDAIDDWCDITELDGDKRGPALRNRLEGEAAIHKRLLDRDRLKDPNNGVKYFKSFLRPLFVKGAANVFLYRFQQFMNPHRGNGDMLRWITRFQLSVQMMQEAWLRDQHARTIPITANLVALIFVSLSDLTQDQRQVLTSLMAHRNRVLADYRLNELREVYLEIFCTTKTSVDNPLLAPSGHGGRKTFLVIDEGYLDTQEGYWVEDEEDGAEGFLAAEEDTFWVYDEENYTCYSPLEIATGRRPPDLFDVETFSPEQLSVEPSSEDRTTLELQRIALRAHQEARQAIDLRKDLARRVMPSEGPYQKGDRVFVWHKDESKKKSEGVWVRGVVVSQGGAMVLVEVHRAVLRVNQSKVRRDHDPWHDVAIPLKSDGDSRRSSSEEALDRIGDKIFEDAGKDVVFSTCYEHEICYHTLTSGKSDFVEHTLQYRAHCVCLPLRLFAVLLSQCVTGAKWKWLVLPLLANRPIGPAEEGPVPIYNSRSKYTALVLNLGSFARNRKRTAPSLYPEIIDYDDSGESVGLLLKSIAHAEACELNDRELDFLHRRGWETKRNPNRELLVGCRTNGQGSRMTMLAGSTSVGVAHSHLPLTYMIVDIQFGKTLPHGSQGSQPMRDQVPAASLTARLTRAGMNSTRVCVFHLSSSVASGQLSLPHEALASMFIDCLFYQVDLIGGDPNMALCRYSVCRSAYRECSIAAQTAFCSFGRPYRDCPKIDWNTFPGLDPMVATVLEWGHSMTDDQWSDLPADTKEFKLNVSEWLLNSTSANYLLNDRDYDSHGPVLALVLQPLVHNVLLNPLILLVESPLAKAAKEASPPRAKTREASPPGAVENTDYGGYTSCSTSTSS</sequence>
<keyword evidence="3" id="KW-1185">Reference proteome</keyword>